<dbReference type="Gene3D" id="3.40.50.1820">
    <property type="entry name" value="alpha/beta hydrolase"/>
    <property type="match status" value="1"/>
</dbReference>
<organism evidence="1 2">
    <name type="scientific">Ciceribacter thiooxidans</name>
    <dbReference type="NCBI Taxonomy" id="1969821"/>
    <lineage>
        <taxon>Bacteria</taxon>
        <taxon>Pseudomonadati</taxon>
        <taxon>Pseudomonadota</taxon>
        <taxon>Alphaproteobacteria</taxon>
        <taxon>Hyphomicrobiales</taxon>
        <taxon>Rhizobiaceae</taxon>
        <taxon>Ciceribacter</taxon>
    </lineage>
</organism>
<gene>
    <name evidence="1" type="ORF">ACFOHV_14355</name>
</gene>
<reference evidence="2" key="1">
    <citation type="journal article" date="2019" name="Int. J. Syst. Evol. Microbiol.">
        <title>The Global Catalogue of Microorganisms (GCM) 10K type strain sequencing project: providing services to taxonomists for standard genome sequencing and annotation.</title>
        <authorList>
            <consortium name="The Broad Institute Genomics Platform"/>
            <consortium name="The Broad Institute Genome Sequencing Center for Infectious Disease"/>
            <person name="Wu L."/>
            <person name="Ma J."/>
        </authorList>
    </citation>
    <scope>NUCLEOTIDE SEQUENCE [LARGE SCALE GENOMIC DNA]</scope>
    <source>
        <strain evidence="2">KCTC 52231</strain>
    </source>
</reference>
<name>A0ABV7I1E9_9HYPH</name>
<keyword evidence="2" id="KW-1185">Reference proteome</keyword>
<dbReference type="RefSeq" id="WP_182306883.1">
    <property type="nucleotide sequence ID" value="NZ_CP059896.1"/>
</dbReference>
<evidence type="ECO:0000313" key="1">
    <source>
        <dbReference type="EMBL" id="MFC3164458.1"/>
    </source>
</evidence>
<sequence length="101" mass="10995">MAAARTKTWSGIAQDIAPDAPLIHLRGNIVWEGKYAFFRRKPDRGRDQADLARSVGELAFLIEQLTGTLGQRKPVLAGYSNGAIACAALARDTRQLTRGQS</sequence>
<dbReference type="SUPFAM" id="SSF53474">
    <property type="entry name" value="alpha/beta-Hydrolases"/>
    <property type="match status" value="1"/>
</dbReference>
<dbReference type="EMBL" id="JBHRTG010000019">
    <property type="protein sequence ID" value="MFC3164458.1"/>
    <property type="molecule type" value="Genomic_DNA"/>
</dbReference>
<dbReference type="Proteomes" id="UP001595647">
    <property type="component" value="Unassembled WGS sequence"/>
</dbReference>
<dbReference type="InterPro" id="IPR029058">
    <property type="entry name" value="AB_hydrolase_fold"/>
</dbReference>
<evidence type="ECO:0000313" key="2">
    <source>
        <dbReference type="Proteomes" id="UP001595647"/>
    </source>
</evidence>
<protein>
    <submittedName>
        <fullName evidence="1">Uncharacterized protein</fullName>
    </submittedName>
</protein>
<accession>A0ABV7I1E9</accession>
<comment type="caution">
    <text evidence="1">The sequence shown here is derived from an EMBL/GenBank/DDBJ whole genome shotgun (WGS) entry which is preliminary data.</text>
</comment>
<proteinExistence type="predicted"/>